<dbReference type="PRINTS" id="PR00946">
    <property type="entry name" value="HGSCAVENGER"/>
</dbReference>
<dbReference type="InterPro" id="IPR036163">
    <property type="entry name" value="HMA_dom_sf"/>
</dbReference>
<keyword evidence="1" id="KW-0479">Metal-binding</keyword>
<dbReference type="Proteomes" id="UP000025061">
    <property type="component" value="Unassembled WGS sequence"/>
</dbReference>
<dbReference type="SUPFAM" id="SSF55008">
    <property type="entry name" value="HMA, heavy metal-associated domain"/>
    <property type="match status" value="1"/>
</dbReference>
<keyword evidence="2" id="KW-0732">Signal</keyword>
<gene>
    <name evidence="4" type="ORF">HHI_11096</name>
</gene>
<dbReference type="InterPro" id="IPR001802">
    <property type="entry name" value="MerP/CopZ"/>
</dbReference>
<dbReference type="OrthoDB" id="7205933at2"/>
<dbReference type="FunFam" id="3.30.70.100:FF:000001">
    <property type="entry name" value="ATPase copper transporting beta"/>
    <property type="match status" value="1"/>
</dbReference>
<accession>A0A059FPV8</accession>
<protein>
    <submittedName>
        <fullName evidence="4">Mercuric transport protein, periplasmic component</fullName>
    </submittedName>
</protein>
<dbReference type="EMBL" id="ARYI01000009">
    <property type="protein sequence ID" value="KCZ92521.1"/>
    <property type="molecule type" value="Genomic_DNA"/>
</dbReference>
<feature type="domain" description="HMA" evidence="3">
    <location>
        <begin position="37"/>
        <end position="103"/>
    </location>
</feature>
<dbReference type="CDD" id="cd00371">
    <property type="entry name" value="HMA"/>
    <property type="match status" value="1"/>
</dbReference>
<keyword evidence="5" id="KW-1185">Reference proteome</keyword>
<feature type="chain" id="PRO_5001578260" evidence="2">
    <location>
        <begin position="23"/>
        <end position="106"/>
    </location>
</feature>
<evidence type="ECO:0000256" key="2">
    <source>
        <dbReference type="SAM" id="SignalP"/>
    </source>
</evidence>
<dbReference type="Pfam" id="PF00403">
    <property type="entry name" value="HMA"/>
    <property type="match status" value="1"/>
</dbReference>
<comment type="caution">
    <text evidence="4">The sequence shown here is derived from an EMBL/GenBank/DDBJ whole genome shotgun (WGS) entry which is preliminary data.</text>
</comment>
<proteinExistence type="predicted"/>
<dbReference type="AlphaFoldDB" id="A0A059FPV8"/>
<evidence type="ECO:0000259" key="3">
    <source>
        <dbReference type="PROSITE" id="PS50846"/>
    </source>
</evidence>
<evidence type="ECO:0000313" key="4">
    <source>
        <dbReference type="EMBL" id="KCZ92521.1"/>
    </source>
</evidence>
<reference evidence="4 5" key="1">
    <citation type="submission" date="2013-04" db="EMBL/GenBank/DDBJ databases">
        <title>Hyphomonas hirschiana VP5 Genome Sequencing.</title>
        <authorList>
            <person name="Lai Q."/>
            <person name="Shao Z."/>
        </authorList>
    </citation>
    <scope>NUCLEOTIDE SEQUENCE [LARGE SCALE GENOMIC DNA]</scope>
    <source>
        <strain evidence="4 5">VP5</strain>
    </source>
</reference>
<dbReference type="InterPro" id="IPR006121">
    <property type="entry name" value="HMA_dom"/>
</dbReference>
<organism evidence="4 5">
    <name type="scientific">Hyphomonas hirschiana VP5</name>
    <dbReference type="NCBI Taxonomy" id="1280951"/>
    <lineage>
        <taxon>Bacteria</taxon>
        <taxon>Pseudomonadati</taxon>
        <taxon>Pseudomonadota</taxon>
        <taxon>Alphaproteobacteria</taxon>
        <taxon>Hyphomonadales</taxon>
        <taxon>Hyphomonadaceae</taxon>
        <taxon>Hyphomonas</taxon>
    </lineage>
</organism>
<dbReference type="RefSeq" id="WP_035591796.1">
    <property type="nucleotide sequence ID" value="NZ_ARYI01000009.1"/>
</dbReference>
<feature type="signal peptide" evidence="2">
    <location>
        <begin position="1"/>
        <end position="22"/>
    </location>
</feature>
<dbReference type="Gene3D" id="3.30.70.100">
    <property type="match status" value="1"/>
</dbReference>
<evidence type="ECO:0000256" key="1">
    <source>
        <dbReference type="ARBA" id="ARBA00022723"/>
    </source>
</evidence>
<name>A0A059FPV8_9PROT</name>
<evidence type="ECO:0000313" key="5">
    <source>
        <dbReference type="Proteomes" id="UP000025061"/>
    </source>
</evidence>
<dbReference type="PROSITE" id="PS50846">
    <property type="entry name" value="HMA_2"/>
    <property type="match status" value="1"/>
</dbReference>
<sequence length="106" mass="10960">MKRTWMIAGLAGLAIMGGMALAGAQFSQTEVAEVQQATARFSVDNMTCATCPISVKKAMLRVDGVKSVEIDFGTKTAEVVYDPAITSPETIAAASAGVGYPAVQTS</sequence>
<dbReference type="GO" id="GO:0046872">
    <property type="term" value="F:metal ion binding"/>
    <property type="evidence" value="ECO:0007669"/>
    <property type="project" value="UniProtKB-KW"/>
</dbReference>
<dbReference type="PATRIC" id="fig|1280951.3.peg.2235"/>